<sequence>MPLGPGLPLRPGVPFPPALPLPPLAAYAPERTVLVDSLSKRLAPGLTVGLVLAPGPLTDKVAAALRSGGWTAPGFPLEAVTRWLADGTVDRIARAKRRDAAARQAQVREHLAGFDVRSDPRSYFAWWQLPDGWRAESFLAAAARRGIAVTPATAFAVAPEGAQGTAPAPNAVRLGLAGAPMDVLPYALKTLAAVARGAPDDALPE</sequence>
<dbReference type="Gene3D" id="3.40.640.10">
    <property type="entry name" value="Type I PLP-dependent aspartate aminotransferase-like (Major domain)"/>
    <property type="match status" value="1"/>
</dbReference>
<proteinExistence type="predicted"/>
<dbReference type="InterPro" id="IPR051446">
    <property type="entry name" value="HTH_trans_reg/aminotransferase"/>
</dbReference>
<keyword evidence="2" id="KW-1185">Reference proteome</keyword>
<organism evidence="1 2">
    <name type="scientific">Streptomyces piniterrae</name>
    <dbReference type="NCBI Taxonomy" id="2571125"/>
    <lineage>
        <taxon>Bacteria</taxon>
        <taxon>Bacillati</taxon>
        <taxon>Actinomycetota</taxon>
        <taxon>Actinomycetes</taxon>
        <taxon>Kitasatosporales</taxon>
        <taxon>Streptomycetaceae</taxon>
        <taxon>Streptomyces</taxon>
    </lineage>
</organism>
<comment type="caution">
    <text evidence="1">The sequence shown here is derived from an EMBL/GenBank/DDBJ whole genome shotgun (WGS) entry which is preliminary data.</text>
</comment>
<dbReference type="OrthoDB" id="3564840at2"/>
<dbReference type="Proteomes" id="UP000308697">
    <property type="component" value="Unassembled WGS sequence"/>
</dbReference>
<dbReference type="InterPro" id="IPR015424">
    <property type="entry name" value="PyrdxlP-dep_Trfase"/>
</dbReference>
<dbReference type="AlphaFoldDB" id="A0A4U0NBK3"/>
<accession>A0A4U0NBK3</accession>
<dbReference type="PANTHER" id="PTHR46577:SF1">
    <property type="entry name" value="HTH-TYPE TRANSCRIPTIONAL REGULATORY PROTEIN GABR"/>
    <property type="match status" value="1"/>
</dbReference>
<gene>
    <name evidence="1" type="ORF">FCH28_20765</name>
</gene>
<dbReference type="EMBL" id="SUMB01000007">
    <property type="protein sequence ID" value="TJZ51236.1"/>
    <property type="molecule type" value="Genomic_DNA"/>
</dbReference>
<reference evidence="1 2" key="1">
    <citation type="submission" date="2019-04" db="EMBL/GenBank/DDBJ databases">
        <title>Streptomyces piniterrae sp. nov., a heliquinomycin-producing actinomycete isolated from rhizosphere soil of Pinus yunnanensis.</title>
        <authorList>
            <person name="Zhuang X."/>
            <person name="Zhao J."/>
        </authorList>
    </citation>
    <scope>NUCLEOTIDE SEQUENCE [LARGE SCALE GENOMIC DNA]</scope>
    <source>
        <strain evidence="2">jys28</strain>
    </source>
</reference>
<evidence type="ECO:0000313" key="1">
    <source>
        <dbReference type="EMBL" id="TJZ51236.1"/>
    </source>
</evidence>
<dbReference type="Gene3D" id="3.90.1150.10">
    <property type="entry name" value="Aspartate Aminotransferase, domain 1"/>
    <property type="match status" value="1"/>
</dbReference>
<dbReference type="SUPFAM" id="SSF53383">
    <property type="entry name" value="PLP-dependent transferases"/>
    <property type="match status" value="1"/>
</dbReference>
<protein>
    <recommendedName>
        <fullName evidence="3">Aminotransferase class I/II-fold pyridoxal phosphate-dependent enzyme</fullName>
    </recommendedName>
</protein>
<evidence type="ECO:0008006" key="3">
    <source>
        <dbReference type="Google" id="ProtNLM"/>
    </source>
</evidence>
<evidence type="ECO:0000313" key="2">
    <source>
        <dbReference type="Proteomes" id="UP000308697"/>
    </source>
</evidence>
<dbReference type="InterPro" id="IPR015422">
    <property type="entry name" value="PyrdxlP-dep_Trfase_small"/>
</dbReference>
<dbReference type="PANTHER" id="PTHR46577">
    <property type="entry name" value="HTH-TYPE TRANSCRIPTIONAL REGULATORY PROTEIN GABR"/>
    <property type="match status" value="1"/>
</dbReference>
<name>A0A4U0NBK3_9ACTN</name>
<dbReference type="InterPro" id="IPR015421">
    <property type="entry name" value="PyrdxlP-dep_Trfase_major"/>
</dbReference>